<keyword evidence="2" id="KW-0547">Nucleotide-binding</keyword>
<evidence type="ECO:0000256" key="1">
    <source>
        <dbReference type="ARBA" id="ARBA00022448"/>
    </source>
</evidence>
<dbReference type="EMBL" id="JAOUSE010000004">
    <property type="protein sequence ID" value="MCU9593391.1"/>
    <property type="molecule type" value="Genomic_DNA"/>
</dbReference>
<evidence type="ECO:0000256" key="3">
    <source>
        <dbReference type="ARBA" id="ARBA00022840"/>
    </source>
</evidence>
<evidence type="ECO:0000259" key="4">
    <source>
        <dbReference type="PROSITE" id="PS50893"/>
    </source>
</evidence>
<dbReference type="GO" id="GO:0005524">
    <property type="term" value="F:ATP binding"/>
    <property type="evidence" value="ECO:0007669"/>
    <property type="project" value="UniProtKB-KW"/>
</dbReference>
<keyword evidence="1" id="KW-0813">Transport</keyword>
<name>A0ABT2WCI2_9BACI</name>
<keyword evidence="3 5" id="KW-0067">ATP-binding</keyword>
<reference evidence="5 6" key="1">
    <citation type="submission" date="2022-10" db="EMBL/GenBank/DDBJ databases">
        <title>Description of Fervidibacillus gen. nov. in the family Fervidibacillaceae fam. nov. with two species, Fervidibacillus albus sp. nov., and Fervidibacillus halotolerans sp. nov., isolated from tidal flat sediments.</title>
        <authorList>
            <person name="Kwon K.K."/>
            <person name="Yang S.-H."/>
        </authorList>
    </citation>
    <scope>NUCLEOTIDE SEQUENCE [LARGE SCALE GENOMIC DNA]</scope>
    <source>
        <strain evidence="5 6">DSM 23332</strain>
    </source>
</reference>
<accession>A0ABT2WCI2</accession>
<dbReference type="SUPFAM" id="SSF52540">
    <property type="entry name" value="P-loop containing nucleoside triphosphate hydrolases"/>
    <property type="match status" value="1"/>
</dbReference>
<comment type="caution">
    <text evidence="5">The sequence shown here is derived from an EMBL/GenBank/DDBJ whole genome shotgun (WGS) entry which is preliminary data.</text>
</comment>
<dbReference type="PROSITE" id="PS00211">
    <property type="entry name" value="ABC_TRANSPORTER_1"/>
    <property type="match status" value="1"/>
</dbReference>
<dbReference type="InterPro" id="IPR003593">
    <property type="entry name" value="AAA+_ATPase"/>
</dbReference>
<dbReference type="SMART" id="SM00382">
    <property type="entry name" value="AAA"/>
    <property type="match status" value="1"/>
</dbReference>
<gene>
    <name evidence="5" type="ORF">OEV82_02835</name>
</gene>
<protein>
    <submittedName>
        <fullName evidence="5">ABC transporter ATP-binding protein</fullName>
    </submittedName>
</protein>
<dbReference type="InterPro" id="IPR027417">
    <property type="entry name" value="P-loop_NTPase"/>
</dbReference>
<feature type="domain" description="ABC transporter" evidence="4">
    <location>
        <begin position="3"/>
        <end position="227"/>
    </location>
</feature>
<dbReference type="Gene3D" id="3.40.50.300">
    <property type="entry name" value="P-loop containing nucleotide triphosphate hydrolases"/>
    <property type="match status" value="1"/>
</dbReference>
<evidence type="ECO:0000313" key="5">
    <source>
        <dbReference type="EMBL" id="MCU9593391.1"/>
    </source>
</evidence>
<evidence type="ECO:0000313" key="6">
    <source>
        <dbReference type="Proteomes" id="UP001208656"/>
    </source>
</evidence>
<dbReference type="PROSITE" id="PS50893">
    <property type="entry name" value="ABC_TRANSPORTER_2"/>
    <property type="match status" value="1"/>
</dbReference>
<evidence type="ECO:0000256" key="2">
    <source>
        <dbReference type="ARBA" id="ARBA00022741"/>
    </source>
</evidence>
<keyword evidence="6" id="KW-1185">Reference proteome</keyword>
<dbReference type="Pfam" id="PF00005">
    <property type="entry name" value="ABC_tran"/>
    <property type="match status" value="1"/>
</dbReference>
<dbReference type="InterPro" id="IPR017871">
    <property type="entry name" value="ABC_transporter-like_CS"/>
</dbReference>
<sequence length="242" mass="27125">MSLELRNINRSFNGKTVIRNVSFRAKQGEIIGLVGTSGSGKSTLLRVISGLDTEYEGQIIMNDKQFEGMNSSISFIFQEPRLFPWLNVLENVTFGLKGSKDEKKGKGLKILEQVGLSDSSELYPRELSGGMAQRVAIARALVTSPEILLLDEPFSALDAFTKMQLQDLLLETWESYHPTIILVTHDIDEAIYLCDRVIILRGKPSEVVKEICFNEPRPRNRTSSQNAIYKADILNSLDLTKT</sequence>
<dbReference type="PANTHER" id="PTHR42788">
    <property type="entry name" value="TAURINE IMPORT ATP-BINDING PROTEIN-RELATED"/>
    <property type="match status" value="1"/>
</dbReference>
<proteinExistence type="predicted"/>
<dbReference type="RefSeq" id="WP_263060943.1">
    <property type="nucleotide sequence ID" value="NZ_JAOUSE010000004.1"/>
</dbReference>
<organism evidence="5 6">
    <name type="scientific">Pallidibacillus thermolactis</name>
    <dbReference type="NCBI Taxonomy" id="251051"/>
    <lineage>
        <taxon>Bacteria</taxon>
        <taxon>Bacillati</taxon>
        <taxon>Bacillota</taxon>
        <taxon>Bacilli</taxon>
        <taxon>Bacillales</taxon>
        <taxon>Bacillaceae</taxon>
        <taxon>Pallidibacillus</taxon>
    </lineage>
</organism>
<dbReference type="InterPro" id="IPR050166">
    <property type="entry name" value="ABC_transporter_ATP-bind"/>
</dbReference>
<dbReference type="PANTHER" id="PTHR42788:SF19">
    <property type="entry name" value="ALIPHATIC SULFONATES IMPORT ATP-BINDING PROTEIN SSUB 2"/>
    <property type="match status" value="1"/>
</dbReference>
<dbReference type="InterPro" id="IPR003439">
    <property type="entry name" value="ABC_transporter-like_ATP-bd"/>
</dbReference>
<dbReference type="CDD" id="cd03293">
    <property type="entry name" value="ABC_NrtD_SsuB_transporters"/>
    <property type="match status" value="1"/>
</dbReference>
<dbReference type="Proteomes" id="UP001208656">
    <property type="component" value="Unassembled WGS sequence"/>
</dbReference>